<dbReference type="AlphaFoldDB" id="A0A9D4MGI4"/>
<dbReference type="Proteomes" id="UP000828390">
    <property type="component" value="Unassembled WGS sequence"/>
</dbReference>
<name>A0A9D4MGI4_DREPO</name>
<organism evidence="1 2">
    <name type="scientific">Dreissena polymorpha</name>
    <name type="common">Zebra mussel</name>
    <name type="synonym">Mytilus polymorpha</name>
    <dbReference type="NCBI Taxonomy" id="45954"/>
    <lineage>
        <taxon>Eukaryota</taxon>
        <taxon>Metazoa</taxon>
        <taxon>Spiralia</taxon>
        <taxon>Lophotrochozoa</taxon>
        <taxon>Mollusca</taxon>
        <taxon>Bivalvia</taxon>
        <taxon>Autobranchia</taxon>
        <taxon>Heteroconchia</taxon>
        <taxon>Euheterodonta</taxon>
        <taxon>Imparidentia</taxon>
        <taxon>Neoheterodontei</taxon>
        <taxon>Myida</taxon>
        <taxon>Dreissenoidea</taxon>
        <taxon>Dreissenidae</taxon>
        <taxon>Dreissena</taxon>
    </lineage>
</organism>
<reference evidence="1" key="1">
    <citation type="journal article" date="2019" name="bioRxiv">
        <title>The Genome of the Zebra Mussel, Dreissena polymorpha: A Resource for Invasive Species Research.</title>
        <authorList>
            <person name="McCartney M.A."/>
            <person name="Auch B."/>
            <person name="Kono T."/>
            <person name="Mallez S."/>
            <person name="Zhang Y."/>
            <person name="Obille A."/>
            <person name="Becker A."/>
            <person name="Abrahante J.E."/>
            <person name="Garbe J."/>
            <person name="Badalamenti J.P."/>
            <person name="Herman A."/>
            <person name="Mangelson H."/>
            <person name="Liachko I."/>
            <person name="Sullivan S."/>
            <person name="Sone E.D."/>
            <person name="Koren S."/>
            <person name="Silverstein K.A.T."/>
            <person name="Beckman K.B."/>
            <person name="Gohl D.M."/>
        </authorList>
    </citation>
    <scope>NUCLEOTIDE SEQUENCE</scope>
    <source>
        <strain evidence="1">Duluth1</strain>
        <tissue evidence="1">Whole animal</tissue>
    </source>
</reference>
<comment type="caution">
    <text evidence="1">The sequence shown here is derived from an EMBL/GenBank/DDBJ whole genome shotgun (WGS) entry which is preliminary data.</text>
</comment>
<keyword evidence="2" id="KW-1185">Reference proteome</keyword>
<protein>
    <submittedName>
        <fullName evidence="1">Uncharacterized protein</fullName>
    </submittedName>
</protein>
<evidence type="ECO:0000313" key="2">
    <source>
        <dbReference type="Proteomes" id="UP000828390"/>
    </source>
</evidence>
<sequence>MPHSMLFWRCYDASFNAILEVLGCLIQYYFGGARMPHSMLFWRCQDASFNTILEVLGCLIQ</sequence>
<accession>A0A9D4MGI4</accession>
<dbReference type="EMBL" id="JAIWYP010000002">
    <property type="protein sequence ID" value="KAH3875710.1"/>
    <property type="molecule type" value="Genomic_DNA"/>
</dbReference>
<evidence type="ECO:0000313" key="1">
    <source>
        <dbReference type="EMBL" id="KAH3875710.1"/>
    </source>
</evidence>
<reference evidence="1" key="2">
    <citation type="submission" date="2020-11" db="EMBL/GenBank/DDBJ databases">
        <authorList>
            <person name="McCartney M.A."/>
            <person name="Auch B."/>
            <person name="Kono T."/>
            <person name="Mallez S."/>
            <person name="Becker A."/>
            <person name="Gohl D.M."/>
            <person name="Silverstein K.A.T."/>
            <person name="Koren S."/>
            <person name="Bechman K.B."/>
            <person name="Herman A."/>
            <person name="Abrahante J.E."/>
            <person name="Garbe J."/>
        </authorList>
    </citation>
    <scope>NUCLEOTIDE SEQUENCE</scope>
    <source>
        <strain evidence="1">Duluth1</strain>
        <tissue evidence="1">Whole animal</tissue>
    </source>
</reference>
<gene>
    <name evidence="1" type="ORF">DPMN_038986</name>
</gene>
<proteinExistence type="predicted"/>